<evidence type="ECO:0000313" key="2">
    <source>
        <dbReference type="EMBL" id="WIX82603.1"/>
    </source>
</evidence>
<reference evidence="2 3" key="1">
    <citation type="submission" date="2023-06" db="EMBL/GenBank/DDBJ databases">
        <authorList>
            <person name="Oyuntsetseg B."/>
            <person name="Kim S.B."/>
        </authorList>
    </citation>
    <scope>NUCLEOTIDE SEQUENCE [LARGE SCALE GENOMIC DNA]</scope>
    <source>
        <strain evidence="2 3">2-15</strain>
    </source>
</reference>
<proteinExistence type="predicted"/>
<dbReference type="AlphaFoldDB" id="A0A9Y2IQF2"/>
<evidence type="ECO:0000259" key="1">
    <source>
        <dbReference type="Pfam" id="PF03551"/>
    </source>
</evidence>
<dbReference type="Proteomes" id="UP001236014">
    <property type="component" value="Chromosome"/>
</dbReference>
<dbReference type="EMBL" id="CP127294">
    <property type="protein sequence ID" value="WIX82603.1"/>
    <property type="molecule type" value="Genomic_DNA"/>
</dbReference>
<feature type="domain" description="Transcription regulator PadR N-terminal" evidence="1">
    <location>
        <begin position="14"/>
        <end position="82"/>
    </location>
</feature>
<dbReference type="PANTHER" id="PTHR43252">
    <property type="entry name" value="TRANSCRIPTIONAL REGULATOR YQJI"/>
    <property type="match status" value="1"/>
</dbReference>
<dbReference type="InterPro" id="IPR036390">
    <property type="entry name" value="WH_DNA-bd_sf"/>
</dbReference>
<dbReference type="InterPro" id="IPR036388">
    <property type="entry name" value="WH-like_DNA-bd_sf"/>
</dbReference>
<dbReference type="Gene3D" id="1.10.10.10">
    <property type="entry name" value="Winged helix-like DNA-binding domain superfamily/Winged helix DNA-binding domain"/>
    <property type="match status" value="1"/>
</dbReference>
<sequence>MPKNALDNPLVLPILGLLVEQPRHAYAVFSEVRGRYGYLEVRNATVYTLLERLTAEGWVAATGGAERDVLAVTDDGVAALAERVRKQLGADLTGGPPFVTALAYLGILPPAEAQAVLRERIELVREEIEGLETVTREAATLEVHMIEAHYLLSRLHHDVEWLEGTADRIGDGELAWPQ</sequence>
<evidence type="ECO:0000313" key="3">
    <source>
        <dbReference type="Proteomes" id="UP001236014"/>
    </source>
</evidence>
<gene>
    <name evidence="2" type="ORF">QRX50_18425</name>
</gene>
<dbReference type="Pfam" id="PF03551">
    <property type="entry name" value="PadR"/>
    <property type="match status" value="1"/>
</dbReference>
<organism evidence="2 3">
    <name type="scientific">Amycolatopsis carbonis</name>
    <dbReference type="NCBI Taxonomy" id="715471"/>
    <lineage>
        <taxon>Bacteria</taxon>
        <taxon>Bacillati</taxon>
        <taxon>Actinomycetota</taxon>
        <taxon>Actinomycetes</taxon>
        <taxon>Pseudonocardiales</taxon>
        <taxon>Pseudonocardiaceae</taxon>
        <taxon>Amycolatopsis</taxon>
    </lineage>
</organism>
<name>A0A9Y2IQF2_9PSEU</name>
<dbReference type="RefSeq" id="WP_285973168.1">
    <property type="nucleotide sequence ID" value="NZ_CP127294.1"/>
</dbReference>
<keyword evidence="3" id="KW-1185">Reference proteome</keyword>
<accession>A0A9Y2IQF2</accession>
<protein>
    <submittedName>
        <fullName evidence="2">Helix-turn-helix transcriptional regulator</fullName>
    </submittedName>
</protein>
<dbReference type="SUPFAM" id="SSF46785">
    <property type="entry name" value="Winged helix' DNA-binding domain"/>
    <property type="match status" value="1"/>
</dbReference>
<dbReference type="KEGG" id="acab:QRX50_18425"/>
<dbReference type="PANTHER" id="PTHR43252:SF2">
    <property type="entry name" value="TRANSCRIPTION REGULATOR, PADR-LIKE FAMILY"/>
    <property type="match status" value="1"/>
</dbReference>
<dbReference type="InterPro" id="IPR005149">
    <property type="entry name" value="Tscrpt_reg_PadR_N"/>
</dbReference>